<evidence type="ECO:0000313" key="2">
    <source>
        <dbReference type="Proteomes" id="UP000831947"/>
    </source>
</evidence>
<evidence type="ECO:0000313" key="1">
    <source>
        <dbReference type="EMBL" id="UQS83145.1"/>
    </source>
</evidence>
<dbReference type="RefSeq" id="WP_249512372.1">
    <property type="nucleotide sequence ID" value="NZ_CP093365.1"/>
</dbReference>
<proteinExistence type="predicted"/>
<keyword evidence="2" id="KW-1185">Reference proteome</keyword>
<dbReference type="Proteomes" id="UP000831947">
    <property type="component" value="Chromosome"/>
</dbReference>
<accession>A0ABY4PC25</accession>
<name>A0ABY4PC25_9LACO</name>
<gene>
    <name evidence="1" type="ORF">MOO47_04995</name>
</gene>
<organism evidence="1 2">
    <name type="scientific">Bombilactobacillus thymidiniphilus</name>
    <dbReference type="NCBI Taxonomy" id="2923363"/>
    <lineage>
        <taxon>Bacteria</taxon>
        <taxon>Bacillati</taxon>
        <taxon>Bacillota</taxon>
        <taxon>Bacilli</taxon>
        <taxon>Lactobacillales</taxon>
        <taxon>Lactobacillaceae</taxon>
        <taxon>Bombilactobacillus</taxon>
    </lineage>
</organism>
<dbReference type="EMBL" id="CP093365">
    <property type="protein sequence ID" value="UQS83145.1"/>
    <property type="molecule type" value="Genomic_DNA"/>
</dbReference>
<sequence length="496" mass="56983">MFKKNFRIFSVILISLLLLVGCHSRVPFNQQITQSNKAWYLYRQDSHKHPHNVMRLQFYNDKSVSVQNVNLLGDQHGYNVLDKDFANPAYHLNQDGKEIIIETAHPRMDLAVKDAYQATVAGYKMQGFHVTYQGANWNLAQIKGQNKKQVHNYQKQAKKTNYISKKRSDQLGKHLMQHLVKIPAKASKSVEIAQHNVAGNYNYRAMLENKRVYGHLMLTQDGQFTNTLYIHAKQSKKNPTIDNPVIEQQQTTNGYLQSAYGKLYMKPLNQLTIKYFTTNQNPDNPAIDQINLHTNSKRSGQNIRTASYRLELNNDKLFLYNNTLAAWTDDQQANSTGIILYSDDNAQTNLSLPEQYKELYQHYQQLKKQPIASNKDLRQFVGITAQQHDDAIAGIDINLNGKFSVTQKTTDFIGVARSGKKQAKMQYLTMLEPAIMQEQKSKHTINTAVGQFLVFGYRQQQLYLLQQPNTDSQTVTWTKFNNLPVHLPLANITLNK</sequence>
<dbReference type="PROSITE" id="PS51257">
    <property type="entry name" value="PROKAR_LIPOPROTEIN"/>
    <property type="match status" value="1"/>
</dbReference>
<reference evidence="1 2" key="1">
    <citation type="journal article" date="2022" name="Int. J. Syst. Evol. Microbiol.">
        <title>Apilactobacillus apisilvae sp. nov., Nicolia spurrieriana gen. nov. sp. nov., Bombilactobacillus folatiphilus sp. nov. and Bombilactobacillus thymidiniphilus sp. nov., four new lactic acid bacterial isolates from stingless bees Tetragonula carbonaria and Austroplebeia australis.</title>
        <authorList>
            <person name="Oliphant S.A."/>
            <person name="Watson-Haigh N.S."/>
            <person name="Sumby K.M."/>
            <person name="Gardner J."/>
            <person name="Groom S."/>
            <person name="Jiranek V."/>
        </authorList>
    </citation>
    <scope>NUCLEOTIDE SEQUENCE [LARGE SCALE GENOMIC DNA]</scope>
    <source>
        <strain evidence="1 2">SG4_A1</strain>
    </source>
</reference>
<evidence type="ECO:0008006" key="3">
    <source>
        <dbReference type="Google" id="ProtNLM"/>
    </source>
</evidence>
<protein>
    <recommendedName>
        <fullName evidence="3">Lipoprotein</fullName>
    </recommendedName>
</protein>